<dbReference type="InterPro" id="IPR013324">
    <property type="entry name" value="RNA_pol_sigma_r3/r4-like"/>
</dbReference>
<dbReference type="InterPro" id="IPR039425">
    <property type="entry name" value="RNA_pol_sigma-70-like"/>
</dbReference>
<evidence type="ECO:0000256" key="3">
    <source>
        <dbReference type="ARBA" id="ARBA00023082"/>
    </source>
</evidence>
<keyword evidence="5" id="KW-0804">Transcription</keyword>
<dbReference type="InterPro" id="IPR007627">
    <property type="entry name" value="RNA_pol_sigma70_r2"/>
</dbReference>
<feature type="domain" description="RNA polymerase sigma factor 70 region 4 type 2" evidence="7">
    <location>
        <begin position="139"/>
        <end position="188"/>
    </location>
</feature>
<dbReference type="Pfam" id="PF08281">
    <property type="entry name" value="Sigma70_r4_2"/>
    <property type="match status" value="1"/>
</dbReference>
<dbReference type="SUPFAM" id="SSF88946">
    <property type="entry name" value="Sigma2 domain of RNA polymerase sigma factors"/>
    <property type="match status" value="1"/>
</dbReference>
<keyword evidence="9" id="KW-1185">Reference proteome</keyword>
<evidence type="ECO:0000313" key="8">
    <source>
        <dbReference type="EMBL" id="QEC79950.1"/>
    </source>
</evidence>
<dbReference type="PANTHER" id="PTHR43133:SF8">
    <property type="entry name" value="RNA POLYMERASE SIGMA FACTOR HI_1459-RELATED"/>
    <property type="match status" value="1"/>
</dbReference>
<dbReference type="InterPro" id="IPR013325">
    <property type="entry name" value="RNA_pol_sigma_r2"/>
</dbReference>
<evidence type="ECO:0000256" key="1">
    <source>
        <dbReference type="ARBA" id="ARBA00010641"/>
    </source>
</evidence>
<dbReference type="PANTHER" id="PTHR43133">
    <property type="entry name" value="RNA POLYMERASE ECF-TYPE SIGMA FACTO"/>
    <property type="match status" value="1"/>
</dbReference>
<evidence type="ECO:0000259" key="6">
    <source>
        <dbReference type="Pfam" id="PF04542"/>
    </source>
</evidence>
<reference evidence="8 9" key="1">
    <citation type="journal article" date="2013" name="J. Microbiol.">
        <title>Mucilaginibacter ginsenosidivorax sp. nov., with ginsenoside converting activity isolated from sediment.</title>
        <authorList>
            <person name="Kim J.K."/>
            <person name="Choi T.E."/>
            <person name="Liu Q.M."/>
            <person name="Park H.Y."/>
            <person name="Yi T.H."/>
            <person name="Yoon M.H."/>
            <person name="Kim S.C."/>
            <person name="Im W.T."/>
        </authorList>
    </citation>
    <scope>NUCLEOTIDE SEQUENCE [LARGE SCALE GENOMIC DNA]</scope>
    <source>
        <strain evidence="8 9">KHI28</strain>
    </source>
</reference>
<evidence type="ECO:0000256" key="4">
    <source>
        <dbReference type="ARBA" id="ARBA00023125"/>
    </source>
</evidence>
<accession>A0A5B8W7H8</accession>
<dbReference type="Proteomes" id="UP000321362">
    <property type="component" value="Chromosome"/>
</dbReference>
<dbReference type="Pfam" id="PF04542">
    <property type="entry name" value="Sigma70_r2"/>
    <property type="match status" value="1"/>
</dbReference>
<name>A0A5B8W7H8_9SPHI</name>
<dbReference type="NCBIfam" id="TIGR02937">
    <property type="entry name" value="sigma70-ECF"/>
    <property type="match status" value="1"/>
</dbReference>
<dbReference type="Gene3D" id="1.10.1740.10">
    <property type="match status" value="1"/>
</dbReference>
<evidence type="ECO:0000256" key="2">
    <source>
        <dbReference type="ARBA" id="ARBA00023015"/>
    </source>
</evidence>
<evidence type="ECO:0000256" key="5">
    <source>
        <dbReference type="ARBA" id="ARBA00023163"/>
    </source>
</evidence>
<gene>
    <name evidence="8" type="ORF">FSB76_29815</name>
</gene>
<organism evidence="8 9">
    <name type="scientific">Mucilaginibacter ginsenosidivorax</name>
    <dbReference type="NCBI Taxonomy" id="862126"/>
    <lineage>
        <taxon>Bacteria</taxon>
        <taxon>Pseudomonadati</taxon>
        <taxon>Bacteroidota</taxon>
        <taxon>Sphingobacteriia</taxon>
        <taxon>Sphingobacteriales</taxon>
        <taxon>Sphingobacteriaceae</taxon>
        <taxon>Mucilaginibacter</taxon>
    </lineage>
</organism>
<dbReference type="KEGG" id="mgk:FSB76_29815"/>
<proteinExistence type="inferred from homology"/>
<dbReference type="InterPro" id="IPR014284">
    <property type="entry name" value="RNA_pol_sigma-70_dom"/>
</dbReference>
<comment type="similarity">
    <text evidence="1">Belongs to the sigma-70 factor family. ECF subfamily.</text>
</comment>
<dbReference type="GO" id="GO:0006352">
    <property type="term" value="P:DNA-templated transcription initiation"/>
    <property type="evidence" value="ECO:0007669"/>
    <property type="project" value="InterPro"/>
</dbReference>
<dbReference type="InterPro" id="IPR013249">
    <property type="entry name" value="RNA_pol_sigma70_r4_t2"/>
</dbReference>
<protein>
    <submittedName>
        <fullName evidence="8">RNA polymerase sigma factor</fullName>
    </submittedName>
</protein>
<sequence>MTPFSKSYKEDDDLELIKESFEGSKGALNKLINRHQRFIYNLALKFVGDRDEAADLTQEVLISLVSKLDKFNGNSSFRTWLYRIVYNQFIDTKRKKVEKSVVSFEEYGDFLDTAYNDEGMTPQEQADNEKLIDWTRNKCLTGALICLDRQQRMVFILGAIFNLKSSIAAEILEVTPENFRKQLQRAKGDLFTFMQDKCGLINVAAPCRCQKKTKGYIQDGIVSPETIQFYRQFTDSIESVVESKNREIDYLITNPYLYLFTQQPYETQKDNEIKSRHILSDPAVMQLFQLS</sequence>
<evidence type="ECO:0000259" key="7">
    <source>
        <dbReference type="Pfam" id="PF08281"/>
    </source>
</evidence>
<dbReference type="RefSeq" id="WP_147060032.1">
    <property type="nucleotide sequence ID" value="NZ_CP042437.1"/>
</dbReference>
<dbReference type="GO" id="GO:0003677">
    <property type="term" value="F:DNA binding"/>
    <property type="evidence" value="ECO:0007669"/>
    <property type="project" value="UniProtKB-KW"/>
</dbReference>
<dbReference type="SUPFAM" id="SSF88659">
    <property type="entry name" value="Sigma3 and sigma4 domains of RNA polymerase sigma factors"/>
    <property type="match status" value="1"/>
</dbReference>
<feature type="domain" description="RNA polymerase sigma-70 region 2" evidence="6">
    <location>
        <begin position="31"/>
        <end position="96"/>
    </location>
</feature>
<keyword evidence="3" id="KW-0731">Sigma factor</keyword>
<keyword evidence="4" id="KW-0238">DNA-binding</keyword>
<dbReference type="GO" id="GO:0016987">
    <property type="term" value="F:sigma factor activity"/>
    <property type="evidence" value="ECO:0007669"/>
    <property type="project" value="UniProtKB-KW"/>
</dbReference>
<dbReference type="AlphaFoldDB" id="A0A5B8W7H8"/>
<dbReference type="OrthoDB" id="1027298at2"/>
<keyword evidence="2" id="KW-0805">Transcription regulation</keyword>
<evidence type="ECO:0000313" key="9">
    <source>
        <dbReference type="Proteomes" id="UP000321362"/>
    </source>
</evidence>
<dbReference type="EMBL" id="CP042437">
    <property type="protein sequence ID" value="QEC79950.1"/>
    <property type="molecule type" value="Genomic_DNA"/>
</dbReference>